<dbReference type="PANTHER" id="PTHR13789">
    <property type="entry name" value="MONOOXYGENASE"/>
    <property type="match status" value="1"/>
</dbReference>
<feature type="domain" description="FAD-binding" evidence="3">
    <location>
        <begin position="6"/>
        <end position="328"/>
    </location>
</feature>
<reference evidence="4 5" key="1">
    <citation type="submission" date="2024-03" db="EMBL/GenBank/DDBJ databases">
        <title>Novel species of the genus Variovorax.</title>
        <authorList>
            <person name="Liu Q."/>
            <person name="Xin Y.-H."/>
        </authorList>
    </citation>
    <scope>NUCLEOTIDE SEQUENCE [LARGE SCALE GENOMIC DNA]</scope>
    <source>
        <strain evidence="4 5">KACC 18900</strain>
    </source>
</reference>
<proteinExistence type="predicted"/>
<dbReference type="Pfam" id="PF01494">
    <property type="entry name" value="FAD_binding_3"/>
    <property type="match status" value="1"/>
</dbReference>
<evidence type="ECO:0000256" key="1">
    <source>
        <dbReference type="ARBA" id="ARBA00023002"/>
    </source>
</evidence>
<protein>
    <submittedName>
        <fullName evidence="4">FAD-dependent monooxygenase</fullName>
    </submittedName>
</protein>
<dbReference type="InterPro" id="IPR002938">
    <property type="entry name" value="FAD-bd"/>
</dbReference>
<dbReference type="GO" id="GO:0004497">
    <property type="term" value="F:monooxygenase activity"/>
    <property type="evidence" value="ECO:0007669"/>
    <property type="project" value="UniProtKB-KW"/>
</dbReference>
<keyword evidence="5" id="KW-1185">Reference proteome</keyword>
<gene>
    <name evidence="4" type="ORF">WKW82_25915</name>
</gene>
<dbReference type="SUPFAM" id="SSF51905">
    <property type="entry name" value="FAD/NAD(P)-binding domain"/>
    <property type="match status" value="1"/>
</dbReference>
<comment type="caution">
    <text evidence="4">The sequence shown here is derived from an EMBL/GenBank/DDBJ whole genome shotgun (WGS) entry which is preliminary data.</text>
</comment>
<dbReference type="Gene3D" id="3.50.50.60">
    <property type="entry name" value="FAD/NAD(P)-binding domain"/>
    <property type="match status" value="1"/>
</dbReference>
<accession>A0ABU8WRD0</accession>
<dbReference type="EMBL" id="JBBKZT010000013">
    <property type="protein sequence ID" value="MEJ8850107.1"/>
    <property type="molecule type" value="Genomic_DNA"/>
</dbReference>
<dbReference type="PANTHER" id="PTHR13789:SF309">
    <property type="entry name" value="PUTATIVE (AFU_ORTHOLOGUE AFUA_6G14510)-RELATED"/>
    <property type="match status" value="1"/>
</dbReference>
<name>A0ABU8WRD0_9BURK</name>
<evidence type="ECO:0000313" key="5">
    <source>
        <dbReference type="Proteomes" id="UP001385892"/>
    </source>
</evidence>
<sequence length="370" mass="40490">MKKAKRVLVVGSGIGGATAAYTLARAGVETHCIDIQPTRSTVGSGICLLHNTMRALSEIGLAEPCLESGLKFEVFKQHDAAGNLLMSNPTPPGIGIRRPELARILETAASDAGATMERGLTADTVDDRGDRVEVKLSDGREAAYDLVVAADGAYSKLRERFFGSGHRVWFAGQSAWRFNAPRPPEVDGFCLYRSPDGKRTVGALPTSKEACYLFFLENSAQHMHWPDDQLDVLVRERLAEFTAPVIQDSLAQVTTPQQVLVRPFDVNLVQAPWHRGRIVMLGDSAHSPTPQMTSGGGLAIEDAVVLAQCLRDLPDIEEAMAAYSNRRFERVSTVWNASLQLCKYEQEPVPNPQRSAALLLQTYQYLGQPM</sequence>
<dbReference type="NCBIfam" id="NF005313">
    <property type="entry name" value="PRK06847.1"/>
    <property type="match status" value="1"/>
</dbReference>
<organism evidence="4 5">
    <name type="scientific">Variovorax rhizosphaerae</name>
    <dbReference type="NCBI Taxonomy" id="1836200"/>
    <lineage>
        <taxon>Bacteria</taxon>
        <taxon>Pseudomonadati</taxon>
        <taxon>Pseudomonadota</taxon>
        <taxon>Betaproteobacteria</taxon>
        <taxon>Burkholderiales</taxon>
        <taxon>Comamonadaceae</taxon>
        <taxon>Variovorax</taxon>
    </lineage>
</organism>
<evidence type="ECO:0000256" key="2">
    <source>
        <dbReference type="ARBA" id="ARBA00023033"/>
    </source>
</evidence>
<evidence type="ECO:0000313" key="4">
    <source>
        <dbReference type="EMBL" id="MEJ8850107.1"/>
    </source>
</evidence>
<evidence type="ECO:0000259" key="3">
    <source>
        <dbReference type="Pfam" id="PF01494"/>
    </source>
</evidence>
<keyword evidence="2 4" id="KW-0503">Monooxygenase</keyword>
<dbReference type="InterPro" id="IPR050493">
    <property type="entry name" value="FAD-dep_Monooxygenase_BioMet"/>
</dbReference>
<dbReference type="PRINTS" id="PR00420">
    <property type="entry name" value="RNGMNOXGNASE"/>
</dbReference>
<dbReference type="Proteomes" id="UP001385892">
    <property type="component" value="Unassembled WGS sequence"/>
</dbReference>
<keyword evidence="1" id="KW-0560">Oxidoreductase</keyword>
<dbReference type="RefSeq" id="WP_340345326.1">
    <property type="nucleotide sequence ID" value="NZ_JBBKZT010000013.1"/>
</dbReference>
<dbReference type="InterPro" id="IPR036188">
    <property type="entry name" value="FAD/NAD-bd_sf"/>
</dbReference>